<evidence type="ECO:0000256" key="3">
    <source>
        <dbReference type="ARBA" id="ARBA00022898"/>
    </source>
</evidence>
<evidence type="ECO:0000256" key="2">
    <source>
        <dbReference type="ARBA" id="ARBA00008639"/>
    </source>
</evidence>
<comment type="similarity">
    <text evidence="2">Belongs to the ACC deaminase/D-cysteine desulfhydrase family.</text>
</comment>
<dbReference type="GO" id="GO:0019148">
    <property type="term" value="F:D-cysteine desulfhydrase activity"/>
    <property type="evidence" value="ECO:0007669"/>
    <property type="project" value="TreeGrafter"/>
</dbReference>
<gene>
    <name evidence="4" type="ORF">Sjap_015717</name>
</gene>
<dbReference type="InterPro" id="IPR027278">
    <property type="entry name" value="ACCD_DCysDesulf"/>
</dbReference>
<reference evidence="4 5" key="1">
    <citation type="submission" date="2024-01" db="EMBL/GenBank/DDBJ databases">
        <title>Genome assemblies of Stephania.</title>
        <authorList>
            <person name="Yang L."/>
        </authorList>
    </citation>
    <scope>NUCLEOTIDE SEQUENCE [LARGE SCALE GENOMIC DNA]</scope>
    <source>
        <strain evidence="4">QJT</strain>
        <tissue evidence="4">Leaf</tissue>
    </source>
</reference>
<dbReference type="AlphaFoldDB" id="A0AAP0NT33"/>
<evidence type="ECO:0000256" key="1">
    <source>
        <dbReference type="ARBA" id="ARBA00001933"/>
    </source>
</evidence>
<evidence type="ECO:0000313" key="4">
    <source>
        <dbReference type="EMBL" id="KAK9116770.1"/>
    </source>
</evidence>
<organism evidence="4 5">
    <name type="scientific">Stephania japonica</name>
    <dbReference type="NCBI Taxonomy" id="461633"/>
    <lineage>
        <taxon>Eukaryota</taxon>
        <taxon>Viridiplantae</taxon>
        <taxon>Streptophyta</taxon>
        <taxon>Embryophyta</taxon>
        <taxon>Tracheophyta</taxon>
        <taxon>Spermatophyta</taxon>
        <taxon>Magnoliopsida</taxon>
        <taxon>Ranunculales</taxon>
        <taxon>Menispermaceae</taxon>
        <taxon>Menispermoideae</taxon>
        <taxon>Cissampelideae</taxon>
        <taxon>Stephania</taxon>
    </lineage>
</organism>
<dbReference type="Gene3D" id="3.40.50.1100">
    <property type="match status" value="1"/>
</dbReference>
<accession>A0AAP0NT33</accession>
<evidence type="ECO:0000313" key="5">
    <source>
        <dbReference type="Proteomes" id="UP001417504"/>
    </source>
</evidence>
<sequence length="63" mass="6664">MADALAQGADSVITVGLLQSNNCCASAAAVKYLNMDCHVILCTPKNLADEDPELTRNLLVSAW</sequence>
<comment type="caution">
    <text evidence="4">The sequence shown here is derived from an EMBL/GenBank/DDBJ whole genome shotgun (WGS) entry which is preliminary data.</text>
</comment>
<dbReference type="EMBL" id="JBBNAE010000006">
    <property type="protein sequence ID" value="KAK9116770.1"/>
    <property type="molecule type" value="Genomic_DNA"/>
</dbReference>
<dbReference type="InterPro" id="IPR036052">
    <property type="entry name" value="TrpB-like_PALP_sf"/>
</dbReference>
<dbReference type="PANTHER" id="PTHR43780">
    <property type="entry name" value="1-AMINOCYCLOPROPANE-1-CARBOXYLATE DEAMINASE-RELATED"/>
    <property type="match status" value="1"/>
</dbReference>
<dbReference type="PANTHER" id="PTHR43780:SF2">
    <property type="entry name" value="1-AMINOCYCLOPROPANE-1-CARBOXYLATE DEAMINASE-RELATED"/>
    <property type="match status" value="1"/>
</dbReference>
<comment type="cofactor">
    <cofactor evidence="1">
        <name>pyridoxal 5'-phosphate</name>
        <dbReference type="ChEBI" id="CHEBI:597326"/>
    </cofactor>
</comment>
<dbReference type="Proteomes" id="UP001417504">
    <property type="component" value="Unassembled WGS sequence"/>
</dbReference>
<dbReference type="SUPFAM" id="SSF53686">
    <property type="entry name" value="Tryptophan synthase beta subunit-like PLP-dependent enzymes"/>
    <property type="match status" value="1"/>
</dbReference>
<protein>
    <submittedName>
        <fullName evidence="4">Uncharacterized protein</fullName>
    </submittedName>
</protein>
<name>A0AAP0NT33_9MAGN</name>
<keyword evidence="5" id="KW-1185">Reference proteome</keyword>
<proteinExistence type="inferred from homology"/>
<keyword evidence="3" id="KW-0663">Pyridoxal phosphate</keyword>